<dbReference type="SUPFAM" id="SSF52374">
    <property type="entry name" value="Nucleotidylyl transferase"/>
    <property type="match status" value="1"/>
</dbReference>
<dbReference type="InterPro" id="IPR014729">
    <property type="entry name" value="Rossmann-like_a/b/a_fold"/>
</dbReference>
<feature type="binding site" evidence="8">
    <location>
        <position position="61"/>
    </location>
    <ligand>
        <name>beta-alanine</name>
        <dbReference type="ChEBI" id="CHEBI:57966"/>
    </ligand>
</feature>
<comment type="miscellaneous">
    <text evidence="8">The reaction proceeds by a bi uni uni bi ping pong mechanism.</text>
</comment>
<accession>A0A317CIA8</accession>
<evidence type="ECO:0000256" key="2">
    <source>
        <dbReference type="ARBA" id="ARBA00009256"/>
    </source>
</evidence>
<comment type="pathway">
    <text evidence="1 8">Cofactor biosynthesis; (R)-pantothenate biosynthesis; (R)-pantothenate from (R)-pantoate and beta-alanine: step 1/1.</text>
</comment>
<evidence type="ECO:0000256" key="5">
    <source>
        <dbReference type="ARBA" id="ARBA00022741"/>
    </source>
</evidence>
<evidence type="ECO:0000256" key="6">
    <source>
        <dbReference type="ARBA" id="ARBA00022840"/>
    </source>
</evidence>
<keyword evidence="10" id="KW-1185">Reference proteome</keyword>
<comment type="function">
    <text evidence="8">Catalyzes the condensation of pantoate with beta-alanine in an ATP-dependent reaction via a pantoyl-adenylate intermediate.</text>
</comment>
<dbReference type="HAMAP" id="MF_00158">
    <property type="entry name" value="PanC"/>
    <property type="match status" value="1"/>
</dbReference>
<dbReference type="FunFam" id="3.30.1300.10:FF:000001">
    <property type="entry name" value="Pantothenate synthetase"/>
    <property type="match status" value="1"/>
</dbReference>
<dbReference type="Proteomes" id="UP000245506">
    <property type="component" value="Unassembled WGS sequence"/>
</dbReference>
<dbReference type="PANTHER" id="PTHR21299">
    <property type="entry name" value="CYTIDYLATE KINASE/PANTOATE-BETA-ALANINE LIGASE"/>
    <property type="match status" value="1"/>
</dbReference>
<keyword evidence="5 8" id="KW-0547">Nucleotide-binding</keyword>
<dbReference type="OrthoDB" id="9773087at2"/>
<keyword evidence="4 8" id="KW-0566">Pantothenate biosynthesis</keyword>
<dbReference type="Gene3D" id="3.40.50.620">
    <property type="entry name" value="HUPs"/>
    <property type="match status" value="1"/>
</dbReference>
<feature type="binding site" evidence="8">
    <location>
        <position position="177"/>
    </location>
    <ligand>
        <name>ATP</name>
        <dbReference type="ChEBI" id="CHEBI:30616"/>
    </ligand>
</feature>
<dbReference type="AlphaFoldDB" id="A0A317CIA8"/>
<name>A0A317CIA8_9GAMM</name>
<evidence type="ECO:0000313" key="10">
    <source>
        <dbReference type="Proteomes" id="UP000245506"/>
    </source>
</evidence>
<comment type="subcellular location">
    <subcellularLocation>
        <location evidence="8">Cytoplasm</location>
    </subcellularLocation>
</comment>
<feature type="binding site" evidence="8">
    <location>
        <begin position="30"/>
        <end position="37"/>
    </location>
    <ligand>
        <name>ATP</name>
        <dbReference type="ChEBI" id="CHEBI:30616"/>
    </ligand>
</feature>
<dbReference type="RefSeq" id="WP_109822136.1">
    <property type="nucleotide sequence ID" value="NZ_QGKL01000012.1"/>
</dbReference>
<keyword evidence="8" id="KW-0963">Cytoplasm</keyword>
<dbReference type="GO" id="GO:0005829">
    <property type="term" value="C:cytosol"/>
    <property type="evidence" value="ECO:0007669"/>
    <property type="project" value="TreeGrafter"/>
</dbReference>
<feature type="active site" description="Proton donor" evidence="8">
    <location>
        <position position="37"/>
    </location>
</feature>
<feature type="binding site" evidence="8">
    <location>
        <position position="154"/>
    </location>
    <ligand>
        <name>(R)-pantoate</name>
        <dbReference type="ChEBI" id="CHEBI:15980"/>
    </ligand>
</feature>
<evidence type="ECO:0000256" key="1">
    <source>
        <dbReference type="ARBA" id="ARBA00004990"/>
    </source>
</evidence>
<dbReference type="GO" id="GO:0004592">
    <property type="term" value="F:pantoate-beta-alanine ligase activity"/>
    <property type="evidence" value="ECO:0007669"/>
    <property type="project" value="UniProtKB-UniRule"/>
</dbReference>
<feature type="binding site" evidence="8">
    <location>
        <begin position="185"/>
        <end position="188"/>
    </location>
    <ligand>
        <name>ATP</name>
        <dbReference type="ChEBI" id="CHEBI:30616"/>
    </ligand>
</feature>
<dbReference type="UniPathway" id="UPA00028">
    <property type="reaction ID" value="UER00005"/>
</dbReference>
<feature type="binding site" evidence="8">
    <location>
        <begin position="148"/>
        <end position="151"/>
    </location>
    <ligand>
        <name>ATP</name>
        <dbReference type="ChEBI" id="CHEBI:30616"/>
    </ligand>
</feature>
<dbReference type="EC" id="6.3.2.1" evidence="8"/>
<proteinExistence type="inferred from homology"/>
<dbReference type="PANTHER" id="PTHR21299:SF1">
    <property type="entry name" value="PANTOATE--BETA-ALANINE LIGASE"/>
    <property type="match status" value="1"/>
</dbReference>
<dbReference type="Pfam" id="PF02569">
    <property type="entry name" value="Pantoate_ligase"/>
    <property type="match status" value="1"/>
</dbReference>
<dbReference type="InterPro" id="IPR003721">
    <property type="entry name" value="Pantoate_ligase"/>
</dbReference>
<evidence type="ECO:0000313" key="9">
    <source>
        <dbReference type="EMBL" id="PWQ98295.1"/>
    </source>
</evidence>
<dbReference type="CDD" id="cd00560">
    <property type="entry name" value="PanC"/>
    <property type="match status" value="1"/>
</dbReference>
<evidence type="ECO:0000256" key="4">
    <source>
        <dbReference type="ARBA" id="ARBA00022655"/>
    </source>
</evidence>
<comment type="catalytic activity">
    <reaction evidence="7 8">
        <text>(R)-pantoate + beta-alanine + ATP = (R)-pantothenate + AMP + diphosphate + H(+)</text>
        <dbReference type="Rhea" id="RHEA:10912"/>
        <dbReference type="ChEBI" id="CHEBI:15378"/>
        <dbReference type="ChEBI" id="CHEBI:15980"/>
        <dbReference type="ChEBI" id="CHEBI:29032"/>
        <dbReference type="ChEBI" id="CHEBI:30616"/>
        <dbReference type="ChEBI" id="CHEBI:33019"/>
        <dbReference type="ChEBI" id="CHEBI:57966"/>
        <dbReference type="ChEBI" id="CHEBI:456215"/>
        <dbReference type="EC" id="6.3.2.1"/>
    </reaction>
</comment>
<organism evidence="9 10">
    <name type="scientific">Leucothrix arctica</name>
    <dbReference type="NCBI Taxonomy" id="1481894"/>
    <lineage>
        <taxon>Bacteria</taxon>
        <taxon>Pseudomonadati</taxon>
        <taxon>Pseudomonadota</taxon>
        <taxon>Gammaproteobacteria</taxon>
        <taxon>Thiotrichales</taxon>
        <taxon>Thiotrichaceae</taxon>
        <taxon>Leucothrix</taxon>
    </lineage>
</organism>
<evidence type="ECO:0000256" key="8">
    <source>
        <dbReference type="HAMAP-Rule" id="MF_00158"/>
    </source>
</evidence>
<dbReference type="InterPro" id="IPR042176">
    <property type="entry name" value="Pantoate_ligase_C"/>
</dbReference>
<comment type="caution">
    <text evidence="9">The sequence shown here is derived from an EMBL/GenBank/DDBJ whole genome shotgun (WGS) entry which is preliminary data.</text>
</comment>
<dbReference type="FunFam" id="3.40.50.620:FF:000013">
    <property type="entry name" value="Pantothenate synthetase"/>
    <property type="match status" value="1"/>
</dbReference>
<dbReference type="GO" id="GO:0015940">
    <property type="term" value="P:pantothenate biosynthetic process"/>
    <property type="evidence" value="ECO:0007669"/>
    <property type="project" value="UniProtKB-UniRule"/>
</dbReference>
<evidence type="ECO:0000256" key="3">
    <source>
        <dbReference type="ARBA" id="ARBA00022598"/>
    </source>
</evidence>
<evidence type="ECO:0000256" key="7">
    <source>
        <dbReference type="ARBA" id="ARBA00048258"/>
    </source>
</evidence>
<gene>
    <name evidence="8" type="primary">panC</name>
    <name evidence="9" type="ORF">DKT75_03955</name>
</gene>
<dbReference type="GO" id="GO:0005524">
    <property type="term" value="F:ATP binding"/>
    <property type="evidence" value="ECO:0007669"/>
    <property type="project" value="UniProtKB-KW"/>
</dbReference>
<keyword evidence="6 8" id="KW-0067">ATP-binding</keyword>
<dbReference type="EMBL" id="QGKL01000012">
    <property type="protein sequence ID" value="PWQ98295.1"/>
    <property type="molecule type" value="Genomic_DNA"/>
</dbReference>
<comment type="subunit">
    <text evidence="8">Homodimer.</text>
</comment>
<dbReference type="Gene3D" id="3.30.1300.10">
    <property type="entry name" value="Pantoate-beta-alanine ligase, C-terminal domain"/>
    <property type="match status" value="1"/>
</dbReference>
<comment type="similarity">
    <text evidence="2 8">Belongs to the pantothenate synthetase family.</text>
</comment>
<reference evidence="9 10" key="1">
    <citation type="submission" date="2018-05" db="EMBL/GenBank/DDBJ databases">
        <title>Leucothrix arctica sp. nov., isolated from Arctic seawater.</title>
        <authorList>
            <person name="Choi A."/>
            <person name="Baek K."/>
        </authorList>
    </citation>
    <scope>NUCLEOTIDE SEQUENCE [LARGE SCALE GENOMIC DNA]</scope>
    <source>
        <strain evidence="9 10">IMCC9719</strain>
    </source>
</reference>
<keyword evidence="3 8" id="KW-0436">Ligase</keyword>
<dbReference type="NCBIfam" id="TIGR00018">
    <property type="entry name" value="panC"/>
    <property type="match status" value="1"/>
</dbReference>
<sequence length="283" mass="30843">MQVITSIAQLRKAINTVKSKGHTVGFVPTMGNLHEGHLDLVKRASDKAQCSVVSIFVNPTQFDRADDLDAYPRTMEADLAKLEAIGTDIVFCPEPKEMYPYGGLVTQVDVPAIGSLLEGSSRPGHFCGVATVVCKLFNIVAPDLAVFGQKDFQQLMVIRQMVADLDMPLEIIGAPTVREKDGLAMSSRNNRLTSEQREIAPVLNKLLEQLKAKLLEGNKAFEVLQEEVISELAKAGFKPDYIKVCHAKTLQLAEQGDSELVILAAAFLGDVRLIDNVPVTLAT</sequence>
<protein>
    <recommendedName>
        <fullName evidence="8">Pantothenate synthetase</fullName>
        <shortName evidence="8">PS</shortName>
        <ecNumber evidence="8">6.3.2.1</ecNumber>
    </recommendedName>
    <alternativeName>
        <fullName evidence="8">Pantoate--beta-alanine ligase</fullName>
    </alternativeName>
    <alternativeName>
        <fullName evidence="8">Pantoate-activating enzyme</fullName>
    </alternativeName>
</protein>
<feature type="binding site" evidence="8">
    <location>
        <position position="61"/>
    </location>
    <ligand>
        <name>(R)-pantoate</name>
        <dbReference type="ChEBI" id="CHEBI:15980"/>
    </ligand>
</feature>